<keyword evidence="4 8" id="KW-0028">Amino-acid biosynthesis</keyword>
<comment type="similarity">
    <text evidence="1 8">Belongs to the ArgJ family.</text>
</comment>
<dbReference type="CDD" id="cd02152">
    <property type="entry name" value="OAT"/>
    <property type="match status" value="1"/>
</dbReference>
<dbReference type="KEGG" id="rml:FF011L_29600"/>
<comment type="subunit">
    <text evidence="2 8">Heterotetramer of two alpha and two beta chains.</text>
</comment>
<keyword evidence="3 8" id="KW-0055">Arginine biosynthesis</keyword>
<dbReference type="EC" id="2.3.1.35" evidence="8"/>
<dbReference type="InterPro" id="IPR002813">
    <property type="entry name" value="Arg_biosynth_ArgJ"/>
</dbReference>
<dbReference type="InterPro" id="IPR042195">
    <property type="entry name" value="ArgJ_beta_C"/>
</dbReference>
<protein>
    <recommendedName>
        <fullName evidence="8">Arginine biosynthesis bifunctional protein ArgJ</fullName>
    </recommendedName>
    <domain>
        <recommendedName>
            <fullName evidence="8">Glutamate N-acetyltransferase</fullName>
            <ecNumber evidence="8">2.3.1.35</ecNumber>
        </recommendedName>
        <alternativeName>
            <fullName evidence="8">Ornithine acetyltransferase</fullName>
            <shortName evidence="8">OATase</shortName>
        </alternativeName>
        <alternativeName>
            <fullName evidence="8">Ornithine transacetylase</fullName>
        </alternativeName>
    </domain>
    <domain>
        <recommendedName>
            <fullName evidence="8">Amino-acid acetyltransferase</fullName>
            <ecNumber evidence="8">2.3.1.1</ecNumber>
        </recommendedName>
        <alternativeName>
            <fullName evidence="8">N-acetylglutamate synthase</fullName>
            <shortName evidence="8">AGSase</shortName>
        </alternativeName>
    </domain>
    <component>
        <recommendedName>
            <fullName evidence="8">Arginine biosynthesis bifunctional protein ArgJ alpha chain</fullName>
        </recommendedName>
    </component>
    <component>
        <recommendedName>
            <fullName evidence="8">Arginine biosynthesis bifunctional protein ArgJ beta chain</fullName>
        </recommendedName>
    </component>
</protein>
<evidence type="ECO:0000256" key="7">
    <source>
        <dbReference type="ARBA" id="ARBA00023315"/>
    </source>
</evidence>
<keyword evidence="8" id="KW-0963">Cytoplasm</keyword>
<dbReference type="EMBL" id="CP036262">
    <property type="protein sequence ID" value="QDS94182.1"/>
    <property type="molecule type" value="Genomic_DNA"/>
</dbReference>
<feature type="binding site" evidence="8">
    <location>
        <position position="178"/>
    </location>
    <ligand>
        <name>substrate</name>
    </ligand>
</feature>
<dbReference type="FunFam" id="3.60.70.12:FF:000001">
    <property type="entry name" value="Arginine biosynthesis bifunctional protein ArgJ, chloroplastic"/>
    <property type="match status" value="1"/>
</dbReference>
<feature type="site" description="Involved in the stabilization of negative charge on the oxyanion by the formation of the oxyanion hole" evidence="8">
    <location>
        <position position="114"/>
    </location>
</feature>
<feature type="binding site" evidence="8">
    <location>
        <position position="399"/>
    </location>
    <ligand>
        <name>substrate</name>
    </ligand>
</feature>
<feature type="chain" id="PRO_5023282865" description="Arginine biosynthesis bifunctional protein ArgJ alpha chain" evidence="8">
    <location>
        <begin position="1"/>
        <end position="188"/>
    </location>
</feature>
<dbReference type="UniPathway" id="UPA00068">
    <property type="reaction ID" value="UER00106"/>
</dbReference>
<dbReference type="NCBIfam" id="NF003802">
    <property type="entry name" value="PRK05388.1"/>
    <property type="match status" value="1"/>
</dbReference>
<proteinExistence type="inferred from homology"/>
<feature type="site" description="Involved in the stabilization of negative charge on the oxyanion by the formation of the oxyanion hole" evidence="8">
    <location>
        <position position="113"/>
    </location>
</feature>
<dbReference type="Proteomes" id="UP000320672">
    <property type="component" value="Chromosome"/>
</dbReference>
<evidence type="ECO:0000313" key="10">
    <source>
        <dbReference type="Proteomes" id="UP000320672"/>
    </source>
</evidence>
<dbReference type="SUPFAM" id="SSF56266">
    <property type="entry name" value="DmpA/ArgJ-like"/>
    <property type="match status" value="1"/>
</dbReference>
<dbReference type="GO" id="GO:0006592">
    <property type="term" value="P:ornithine biosynthetic process"/>
    <property type="evidence" value="ECO:0007669"/>
    <property type="project" value="TreeGrafter"/>
</dbReference>
<dbReference type="AlphaFoldDB" id="A0A517MH23"/>
<dbReference type="GO" id="GO:0004042">
    <property type="term" value="F:L-glutamate N-acetyltransferase activity"/>
    <property type="evidence" value="ECO:0007669"/>
    <property type="project" value="UniProtKB-UniRule"/>
</dbReference>
<keyword evidence="6 8" id="KW-0068">Autocatalytic cleavage</keyword>
<feature type="binding site" evidence="8">
    <location>
        <position position="394"/>
    </location>
    <ligand>
        <name>substrate</name>
    </ligand>
</feature>
<evidence type="ECO:0000256" key="5">
    <source>
        <dbReference type="ARBA" id="ARBA00022679"/>
    </source>
</evidence>
<evidence type="ECO:0000256" key="3">
    <source>
        <dbReference type="ARBA" id="ARBA00022571"/>
    </source>
</evidence>
<evidence type="ECO:0000256" key="4">
    <source>
        <dbReference type="ARBA" id="ARBA00022605"/>
    </source>
</evidence>
<accession>A0A517MH23</accession>
<dbReference type="EC" id="2.3.1.1" evidence="8"/>
<feature type="binding site" evidence="8">
    <location>
        <position position="189"/>
    </location>
    <ligand>
        <name>substrate</name>
    </ligand>
</feature>
<keyword evidence="8" id="KW-0511">Multifunctional enzyme</keyword>
<reference evidence="9 10" key="1">
    <citation type="submission" date="2019-02" db="EMBL/GenBank/DDBJ databases">
        <title>Deep-cultivation of Planctomycetes and their phenomic and genomic characterization uncovers novel biology.</title>
        <authorList>
            <person name="Wiegand S."/>
            <person name="Jogler M."/>
            <person name="Boedeker C."/>
            <person name="Pinto D."/>
            <person name="Vollmers J."/>
            <person name="Rivas-Marin E."/>
            <person name="Kohn T."/>
            <person name="Peeters S.H."/>
            <person name="Heuer A."/>
            <person name="Rast P."/>
            <person name="Oberbeckmann S."/>
            <person name="Bunk B."/>
            <person name="Jeske O."/>
            <person name="Meyerdierks A."/>
            <person name="Storesund J.E."/>
            <person name="Kallscheuer N."/>
            <person name="Luecker S."/>
            <person name="Lage O.M."/>
            <person name="Pohl T."/>
            <person name="Merkel B.J."/>
            <person name="Hornburger P."/>
            <person name="Mueller R.-W."/>
            <person name="Bruemmer F."/>
            <person name="Labrenz M."/>
            <person name="Spormann A.M."/>
            <person name="Op den Camp H."/>
            <person name="Overmann J."/>
            <person name="Amann R."/>
            <person name="Jetten M.S.M."/>
            <person name="Mascher T."/>
            <person name="Medema M.H."/>
            <person name="Devos D.P."/>
            <person name="Kaster A.-K."/>
            <person name="Ovreas L."/>
            <person name="Rohde M."/>
            <person name="Galperin M.Y."/>
            <person name="Jogler C."/>
        </authorList>
    </citation>
    <scope>NUCLEOTIDE SEQUENCE [LARGE SCALE GENOMIC DNA]</scope>
    <source>
        <strain evidence="9 10">FF011L</strain>
    </source>
</reference>
<dbReference type="NCBIfam" id="TIGR00120">
    <property type="entry name" value="ArgJ"/>
    <property type="match status" value="1"/>
</dbReference>
<sequence length="399" mass="41215">MSTAVQADDLPTGYRYAGVTCGIKKSGRPDLALIVSDRPAVAAAVYTTNQVVAAPVVLSRSRTPSANVRAVVINSGNANACTGEQGDRDAAQMTQWAADAIDADVQSVLVMSTGIIGHPMPMAKIQSGVTAAGDVLSHGADGFQAAADAILTTDQGRKVAAVDFKIGTHRYRIVGMAKGAGMIAPNMATMLATITTDAPLTTADAQQSLSVACDRSFNRVSVDGHTSTNDTVVLLAANEAETLSGDDFAAFQAALESLCIQLAKQLPADGEGALRIMHLSVRGAQSTDDAEQIARVVCASPLVKTAITGGDPNWGRIVSAAGYAGPKIEVNKTCLSILGQAVFEAGQPLKFDAAALSKAMKDSKSVKLDLTVGSGSGEAEFWASDLTNAYVDFNSLYTT</sequence>
<dbReference type="GO" id="GO:0004358">
    <property type="term" value="F:L-glutamate N-acetyltransferase activity, acting on acetyl-L-ornithine as donor"/>
    <property type="evidence" value="ECO:0007669"/>
    <property type="project" value="UniProtKB-UniRule"/>
</dbReference>
<organism evidence="9 10">
    <name type="scientific">Roseimaritima multifibrata</name>
    <dbReference type="NCBI Taxonomy" id="1930274"/>
    <lineage>
        <taxon>Bacteria</taxon>
        <taxon>Pseudomonadati</taxon>
        <taxon>Planctomycetota</taxon>
        <taxon>Planctomycetia</taxon>
        <taxon>Pirellulales</taxon>
        <taxon>Pirellulaceae</taxon>
        <taxon>Roseimaritima</taxon>
    </lineage>
</organism>
<dbReference type="GO" id="GO:0006526">
    <property type="term" value="P:L-arginine biosynthetic process"/>
    <property type="evidence" value="ECO:0007669"/>
    <property type="project" value="UniProtKB-UniRule"/>
</dbReference>
<dbReference type="Gene3D" id="3.10.20.340">
    <property type="entry name" value="ArgJ beta chain, C-terminal domain"/>
    <property type="match status" value="1"/>
</dbReference>
<feature type="chain" id="PRO_5023282863" description="Arginine biosynthesis bifunctional protein ArgJ beta chain" evidence="8">
    <location>
        <begin position="189"/>
        <end position="399"/>
    </location>
</feature>
<dbReference type="Gene3D" id="3.60.70.12">
    <property type="entry name" value="L-amino peptidase D-ALA esterase/amidase"/>
    <property type="match status" value="1"/>
</dbReference>
<dbReference type="HAMAP" id="MF_01106">
    <property type="entry name" value="ArgJ"/>
    <property type="match status" value="1"/>
</dbReference>
<evidence type="ECO:0000256" key="1">
    <source>
        <dbReference type="ARBA" id="ARBA00006774"/>
    </source>
</evidence>
<gene>
    <name evidence="8 9" type="primary">argJ</name>
    <name evidence="9" type="ORF">FF011L_29600</name>
</gene>
<comment type="pathway">
    <text evidence="8">Amino-acid biosynthesis; L-arginine biosynthesis; L-ornithine and N-acetyl-L-glutamate from L-glutamate and N(2)-acetyl-L-ornithine (cyclic): step 1/1.</text>
</comment>
<keyword evidence="10" id="KW-1185">Reference proteome</keyword>
<comment type="catalytic activity">
    <reaction evidence="8">
        <text>L-glutamate + acetyl-CoA = N-acetyl-L-glutamate + CoA + H(+)</text>
        <dbReference type="Rhea" id="RHEA:24292"/>
        <dbReference type="ChEBI" id="CHEBI:15378"/>
        <dbReference type="ChEBI" id="CHEBI:29985"/>
        <dbReference type="ChEBI" id="CHEBI:44337"/>
        <dbReference type="ChEBI" id="CHEBI:57287"/>
        <dbReference type="ChEBI" id="CHEBI:57288"/>
        <dbReference type="EC" id="2.3.1.1"/>
    </reaction>
</comment>
<feature type="binding site" evidence="8">
    <location>
        <position position="152"/>
    </location>
    <ligand>
        <name>substrate</name>
    </ligand>
</feature>
<feature type="active site" description="Nucleophile" evidence="8">
    <location>
        <position position="189"/>
    </location>
</feature>
<evidence type="ECO:0000256" key="8">
    <source>
        <dbReference type="HAMAP-Rule" id="MF_01106"/>
    </source>
</evidence>
<feature type="binding site" evidence="8">
    <location>
        <position position="271"/>
    </location>
    <ligand>
        <name>substrate</name>
    </ligand>
</feature>
<feature type="site" description="Cleavage; by autolysis" evidence="8">
    <location>
        <begin position="188"/>
        <end position="189"/>
    </location>
</feature>
<comment type="function">
    <text evidence="8">Catalyzes two activities which are involved in the cyclic version of arginine biosynthesis: the synthesis of N-acetylglutamate from glutamate and acetyl-CoA as the acetyl donor, and of ornithine by transacetylation between N(2)-acetylornithine and glutamate.</text>
</comment>
<comment type="catalytic activity">
    <reaction evidence="8">
        <text>N(2)-acetyl-L-ornithine + L-glutamate = N-acetyl-L-glutamate + L-ornithine</text>
        <dbReference type="Rhea" id="RHEA:15349"/>
        <dbReference type="ChEBI" id="CHEBI:29985"/>
        <dbReference type="ChEBI" id="CHEBI:44337"/>
        <dbReference type="ChEBI" id="CHEBI:46911"/>
        <dbReference type="ChEBI" id="CHEBI:57805"/>
        <dbReference type="EC" id="2.3.1.35"/>
    </reaction>
</comment>
<dbReference type="Pfam" id="PF01960">
    <property type="entry name" value="ArgJ"/>
    <property type="match status" value="1"/>
</dbReference>
<evidence type="ECO:0000313" key="9">
    <source>
        <dbReference type="EMBL" id="QDS94182.1"/>
    </source>
</evidence>
<comment type="subcellular location">
    <subcellularLocation>
        <location evidence="8">Cytoplasm</location>
    </subcellularLocation>
</comment>
<comment type="pathway">
    <text evidence="8">Amino-acid biosynthesis; L-arginine biosynthesis; N(2)-acetyl-L-ornithine from L-glutamate: step 1/4.</text>
</comment>
<dbReference type="PANTHER" id="PTHR23100">
    <property type="entry name" value="ARGININE BIOSYNTHESIS BIFUNCTIONAL PROTEIN ARGJ"/>
    <property type="match status" value="1"/>
</dbReference>
<name>A0A517MH23_9BACT</name>
<dbReference type="InterPro" id="IPR016117">
    <property type="entry name" value="ArgJ-like_dom_sf"/>
</dbReference>
<evidence type="ECO:0000256" key="6">
    <source>
        <dbReference type="ARBA" id="ARBA00022813"/>
    </source>
</evidence>
<dbReference type="PANTHER" id="PTHR23100:SF0">
    <property type="entry name" value="ARGININE BIOSYNTHESIS BIFUNCTIONAL PROTEIN ARGJ, MITOCHONDRIAL"/>
    <property type="match status" value="1"/>
</dbReference>
<dbReference type="RefSeq" id="WP_145352206.1">
    <property type="nucleotide sequence ID" value="NZ_CP036262.1"/>
</dbReference>
<keyword evidence="7 8" id="KW-0012">Acyltransferase</keyword>
<dbReference type="OrthoDB" id="9804242at2"/>
<evidence type="ECO:0000256" key="2">
    <source>
        <dbReference type="ARBA" id="ARBA00011475"/>
    </source>
</evidence>
<keyword evidence="5 8" id="KW-0808">Transferase</keyword>
<dbReference type="GO" id="GO:0005737">
    <property type="term" value="C:cytoplasm"/>
    <property type="evidence" value="ECO:0007669"/>
    <property type="project" value="UniProtKB-SubCell"/>
</dbReference>